<keyword evidence="5" id="KW-0238">DNA-binding</keyword>
<evidence type="ECO:0000256" key="2">
    <source>
        <dbReference type="PROSITE-ProRule" id="PRU00169"/>
    </source>
</evidence>
<accession>A0AAD1K6A6</accession>
<dbReference type="InterPro" id="IPR046947">
    <property type="entry name" value="LytR-like"/>
</dbReference>
<dbReference type="SMART" id="SM00448">
    <property type="entry name" value="REC"/>
    <property type="match status" value="1"/>
</dbReference>
<evidence type="ECO:0000259" key="3">
    <source>
        <dbReference type="PROSITE" id="PS50110"/>
    </source>
</evidence>
<proteinExistence type="predicted"/>
<protein>
    <submittedName>
        <fullName evidence="5">DNA-binding response regulator</fullName>
    </submittedName>
</protein>
<reference evidence="5" key="1">
    <citation type="submission" date="2021-05" db="EMBL/GenBank/DDBJ databases">
        <title>Molecular characterization for Shewanella algae harboring chromosomal blaOXA-55-like strains isolated from clinical and environment sample.</title>
        <authorList>
            <person name="Ohama Y."/>
            <person name="Aoki K."/>
            <person name="Harada S."/>
            <person name="Moriya K."/>
            <person name="Ishii Y."/>
            <person name="Tateda K."/>
        </authorList>
    </citation>
    <scope>NUCLEOTIDE SEQUENCE</scope>
    <source>
        <strain evidence="5">TUM17379</strain>
    </source>
</reference>
<dbReference type="PROSITE" id="PS50930">
    <property type="entry name" value="HTH_LYTTR"/>
    <property type="match status" value="1"/>
</dbReference>
<dbReference type="Proteomes" id="UP000825078">
    <property type="component" value="Chromosome"/>
</dbReference>
<dbReference type="SUPFAM" id="SSF52172">
    <property type="entry name" value="CheY-like"/>
    <property type="match status" value="1"/>
</dbReference>
<keyword evidence="1" id="KW-0902">Two-component regulatory system</keyword>
<feature type="modified residue" description="4-aspartylphosphate" evidence="2">
    <location>
        <position position="55"/>
    </location>
</feature>
<evidence type="ECO:0000313" key="5">
    <source>
        <dbReference type="EMBL" id="BCV43345.1"/>
    </source>
</evidence>
<dbReference type="Pfam" id="PF00072">
    <property type="entry name" value="Response_reg"/>
    <property type="match status" value="1"/>
</dbReference>
<organism evidence="5 6">
    <name type="scientific">Shewanella algae</name>
    <dbReference type="NCBI Taxonomy" id="38313"/>
    <lineage>
        <taxon>Bacteria</taxon>
        <taxon>Pseudomonadati</taxon>
        <taxon>Pseudomonadota</taxon>
        <taxon>Gammaproteobacteria</taxon>
        <taxon>Alteromonadales</taxon>
        <taxon>Shewanellaceae</taxon>
        <taxon>Shewanella</taxon>
    </lineage>
</organism>
<dbReference type="InterPro" id="IPR011006">
    <property type="entry name" value="CheY-like_superfamily"/>
</dbReference>
<feature type="domain" description="HTH LytTR-type" evidence="4">
    <location>
        <begin position="147"/>
        <end position="254"/>
    </location>
</feature>
<dbReference type="GO" id="GO:0003677">
    <property type="term" value="F:DNA binding"/>
    <property type="evidence" value="ECO:0007669"/>
    <property type="project" value="UniProtKB-KW"/>
</dbReference>
<evidence type="ECO:0000256" key="1">
    <source>
        <dbReference type="ARBA" id="ARBA00023012"/>
    </source>
</evidence>
<dbReference type="AlphaFoldDB" id="A0AAD1K6A6"/>
<dbReference type="SMART" id="SM00850">
    <property type="entry name" value="LytTR"/>
    <property type="match status" value="1"/>
</dbReference>
<keyword evidence="2" id="KW-0597">Phosphoprotein</keyword>
<dbReference type="GO" id="GO:0000156">
    <property type="term" value="F:phosphorelay response regulator activity"/>
    <property type="evidence" value="ECO:0007669"/>
    <property type="project" value="InterPro"/>
</dbReference>
<feature type="domain" description="Response regulatory" evidence="3">
    <location>
        <begin position="2"/>
        <end position="115"/>
    </location>
</feature>
<dbReference type="Gene3D" id="2.40.50.1020">
    <property type="entry name" value="LytTr DNA-binding domain"/>
    <property type="match status" value="1"/>
</dbReference>
<dbReference type="PROSITE" id="PS50110">
    <property type="entry name" value="RESPONSE_REGULATORY"/>
    <property type="match status" value="1"/>
</dbReference>
<gene>
    <name evidence="5" type="ORF">TUM17379_03630</name>
</gene>
<dbReference type="Gene3D" id="3.40.50.2300">
    <property type="match status" value="1"/>
</dbReference>
<dbReference type="Pfam" id="PF04397">
    <property type="entry name" value="LytTR"/>
    <property type="match status" value="1"/>
</dbReference>
<dbReference type="RefSeq" id="WP_044733521.1">
    <property type="nucleotide sequence ID" value="NZ_AP024613.1"/>
</dbReference>
<name>A0AAD1K6A6_9GAMM</name>
<sequence>MKVVIIEDEKLAAKKLTAMLVKAEPNVQVVAELNSLKSVTHWFQSNPQPDLIFSDVELLDGQVFSAFEQYPPTCPVIFTTAYDDYLKQAFESNGIEYLLKPFEQSRLQASLDKYHRLEQQFSSVPASLISQLQSSLELPKEEFRKRFTIKRHKAMELVEAKEVAIFRLDQTGLFAYNNKGKYYPMHDFTLNALEKMLCPQHFFRINRNEIINIDFIEIIVNHTKDKLKLKLKGLDFDCITSSHRTPEFRKWIESS</sequence>
<dbReference type="InterPro" id="IPR001789">
    <property type="entry name" value="Sig_transdc_resp-reg_receiver"/>
</dbReference>
<dbReference type="EMBL" id="AP024613">
    <property type="protein sequence ID" value="BCV43345.1"/>
    <property type="molecule type" value="Genomic_DNA"/>
</dbReference>
<dbReference type="InterPro" id="IPR007492">
    <property type="entry name" value="LytTR_DNA-bd_dom"/>
</dbReference>
<dbReference type="PANTHER" id="PTHR37299:SF1">
    <property type="entry name" value="STAGE 0 SPORULATION PROTEIN A HOMOLOG"/>
    <property type="match status" value="1"/>
</dbReference>
<dbReference type="PANTHER" id="PTHR37299">
    <property type="entry name" value="TRANSCRIPTIONAL REGULATOR-RELATED"/>
    <property type="match status" value="1"/>
</dbReference>
<evidence type="ECO:0000259" key="4">
    <source>
        <dbReference type="PROSITE" id="PS50930"/>
    </source>
</evidence>
<evidence type="ECO:0000313" key="6">
    <source>
        <dbReference type="Proteomes" id="UP000825078"/>
    </source>
</evidence>